<reference evidence="1" key="1">
    <citation type="submission" date="2021-06" db="EMBL/GenBank/DDBJ databases">
        <authorList>
            <person name="Kallberg Y."/>
            <person name="Tangrot J."/>
            <person name="Rosling A."/>
        </authorList>
    </citation>
    <scope>NUCLEOTIDE SEQUENCE</scope>
    <source>
        <strain evidence="1">IN212</strain>
    </source>
</reference>
<keyword evidence="2" id="KW-1185">Reference proteome</keyword>
<proteinExistence type="predicted"/>
<evidence type="ECO:0000313" key="1">
    <source>
        <dbReference type="EMBL" id="CAG8562728.1"/>
    </source>
</evidence>
<gene>
    <name evidence="1" type="ORF">RFULGI_LOCUS5132</name>
</gene>
<dbReference type="EMBL" id="CAJVPZ010005550">
    <property type="protein sequence ID" value="CAG8562728.1"/>
    <property type="molecule type" value="Genomic_DNA"/>
</dbReference>
<dbReference type="OrthoDB" id="2476063at2759"/>
<accession>A0A9N9BC30</accession>
<evidence type="ECO:0000313" key="2">
    <source>
        <dbReference type="Proteomes" id="UP000789396"/>
    </source>
</evidence>
<dbReference type="AlphaFoldDB" id="A0A9N9BC30"/>
<dbReference type="Proteomes" id="UP000789396">
    <property type="component" value="Unassembled WGS sequence"/>
</dbReference>
<organism evidence="1 2">
    <name type="scientific">Racocetra fulgida</name>
    <dbReference type="NCBI Taxonomy" id="60492"/>
    <lineage>
        <taxon>Eukaryota</taxon>
        <taxon>Fungi</taxon>
        <taxon>Fungi incertae sedis</taxon>
        <taxon>Mucoromycota</taxon>
        <taxon>Glomeromycotina</taxon>
        <taxon>Glomeromycetes</taxon>
        <taxon>Diversisporales</taxon>
        <taxon>Gigasporaceae</taxon>
        <taxon>Racocetra</taxon>
    </lineage>
</organism>
<name>A0A9N9BC30_9GLOM</name>
<protein>
    <submittedName>
        <fullName evidence="1">12741_t:CDS:1</fullName>
    </submittedName>
</protein>
<comment type="caution">
    <text evidence="1">The sequence shown here is derived from an EMBL/GenBank/DDBJ whole genome shotgun (WGS) entry which is preliminary data.</text>
</comment>
<sequence>MNGLADINTPPSHAIFTSPPKIRGISNSNQLLLQPLQQPTSQIPSQTSLQIPSQTSLQMPSQTPLQMSSQILLQLSSQIASQIPSQIPLQMPSQLSSQIPTIFFSHFSNIPLQVLPNIPLYILSNITSHPYFIPFPTMPNLSQGSMLFSKYVPELEEFLTQIDKAENANGEILACLSMFQNQAIQVKWICKLTDEQLELVGITKTGWKVALQEASKEYNQ</sequence>